<evidence type="ECO:0000313" key="1">
    <source>
        <dbReference type="EMBL" id="QJA88460.1"/>
    </source>
</evidence>
<gene>
    <name evidence="1" type="ORF">MM415B02758_0002</name>
</gene>
<accession>A0A6M3L2E8</accession>
<protein>
    <submittedName>
        <fullName evidence="1">Uncharacterized protein</fullName>
    </submittedName>
</protein>
<name>A0A6M3L2E8_9ZZZZ</name>
<organism evidence="1">
    <name type="scientific">viral metagenome</name>
    <dbReference type="NCBI Taxonomy" id="1070528"/>
    <lineage>
        <taxon>unclassified sequences</taxon>
        <taxon>metagenomes</taxon>
        <taxon>organismal metagenomes</taxon>
    </lineage>
</organism>
<dbReference type="EMBL" id="MT142780">
    <property type="protein sequence ID" value="QJA88460.1"/>
    <property type="molecule type" value="Genomic_DNA"/>
</dbReference>
<proteinExistence type="predicted"/>
<reference evidence="1" key="1">
    <citation type="submission" date="2020-03" db="EMBL/GenBank/DDBJ databases">
        <title>The deep terrestrial virosphere.</title>
        <authorList>
            <person name="Holmfeldt K."/>
            <person name="Nilsson E."/>
            <person name="Simone D."/>
            <person name="Lopez-Fernandez M."/>
            <person name="Wu X."/>
            <person name="de Brujin I."/>
            <person name="Lundin D."/>
            <person name="Andersson A."/>
            <person name="Bertilsson S."/>
            <person name="Dopson M."/>
        </authorList>
    </citation>
    <scope>NUCLEOTIDE SEQUENCE</scope>
    <source>
        <strain evidence="1">MM415B02758</strain>
    </source>
</reference>
<sequence length="120" mass="13611">MKLTIAEIFNAKEPLEELTKSKFPVKTSLSLLKLVRKLNEHLIPAEQVKDGLIKTYGAPDPANPHNLQIKQGDKNWQKFAEEYGELVAQEVEVVFSEIQLPDTLEIEPAILMALEKFIKV</sequence>
<dbReference type="AlphaFoldDB" id="A0A6M3L2E8"/>